<accession>A0A3N0EDB3</accession>
<dbReference type="InterPro" id="IPR036271">
    <property type="entry name" value="Tet_transcr_reg_TetR-rel_C_sf"/>
</dbReference>
<name>A0A3N0EDB3_9ACTN</name>
<dbReference type="SUPFAM" id="SSF48498">
    <property type="entry name" value="Tetracyclin repressor-like, C-terminal domain"/>
    <property type="match status" value="1"/>
</dbReference>
<gene>
    <name evidence="2" type="ORF">EFW17_07390</name>
</gene>
<dbReference type="InterPro" id="IPR041583">
    <property type="entry name" value="TetR_C_31"/>
</dbReference>
<evidence type="ECO:0000313" key="3">
    <source>
        <dbReference type="Proteomes" id="UP000269198"/>
    </source>
</evidence>
<proteinExistence type="predicted"/>
<feature type="domain" description="Tetracyclin repressor-like C-terminal group 31" evidence="1">
    <location>
        <begin position="26"/>
        <end position="80"/>
    </location>
</feature>
<dbReference type="Proteomes" id="UP000269198">
    <property type="component" value="Unassembled WGS sequence"/>
</dbReference>
<sequence>MALFRPLMLRTLGHSALSREKSVTTAARLRPEFRALSTRMGTDLRAVLRQALESARVPDPEVEAERLTALVSGLTFDWFLVFDPDGGVRESDPPVWGEKEWPSGYRHGRGPRTMCAVIGETGVTVAPVKHPFPRSRHERS</sequence>
<keyword evidence="3" id="KW-1185">Reference proteome</keyword>
<dbReference type="Pfam" id="PF17940">
    <property type="entry name" value="TetR_C_31"/>
    <property type="match status" value="1"/>
</dbReference>
<organism evidence="2 3">
    <name type="scientific">Halostreptopolyspora alba</name>
    <dbReference type="NCBI Taxonomy" id="2487137"/>
    <lineage>
        <taxon>Bacteria</taxon>
        <taxon>Bacillati</taxon>
        <taxon>Actinomycetota</taxon>
        <taxon>Actinomycetes</taxon>
        <taxon>Streptosporangiales</taxon>
        <taxon>Nocardiopsidaceae</taxon>
        <taxon>Halostreptopolyspora</taxon>
    </lineage>
</organism>
<evidence type="ECO:0000313" key="2">
    <source>
        <dbReference type="EMBL" id="RNL85781.1"/>
    </source>
</evidence>
<dbReference type="AlphaFoldDB" id="A0A3N0EDB3"/>
<protein>
    <recommendedName>
        <fullName evidence="1">Tetracyclin repressor-like C-terminal group 31 domain-containing protein</fullName>
    </recommendedName>
</protein>
<reference evidence="2 3" key="1">
    <citation type="submission" date="2018-11" db="EMBL/GenBank/DDBJ databases">
        <title>The genome draft of YIM 96095.</title>
        <authorList>
            <person name="Tang S.-K."/>
            <person name="Chunyu W.-X."/>
            <person name="Feng Y.-Z."/>
        </authorList>
    </citation>
    <scope>NUCLEOTIDE SEQUENCE [LARGE SCALE GENOMIC DNA]</scope>
    <source>
        <strain evidence="2 3">YIM 96095</strain>
    </source>
</reference>
<dbReference type="Gene3D" id="1.10.357.10">
    <property type="entry name" value="Tetracycline Repressor, domain 2"/>
    <property type="match status" value="1"/>
</dbReference>
<comment type="caution">
    <text evidence="2">The sequence shown here is derived from an EMBL/GenBank/DDBJ whole genome shotgun (WGS) entry which is preliminary data.</text>
</comment>
<dbReference type="EMBL" id="RJMB01000005">
    <property type="protein sequence ID" value="RNL85781.1"/>
    <property type="molecule type" value="Genomic_DNA"/>
</dbReference>
<evidence type="ECO:0000259" key="1">
    <source>
        <dbReference type="Pfam" id="PF17940"/>
    </source>
</evidence>